<dbReference type="EMBL" id="LXQA010101126">
    <property type="protein sequence ID" value="MCI16490.1"/>
    <property type="molecule type" value="Genomic_DNA"/>
</dbReference>
<dbReference type="Proteomes" id="UP000265520">
    <property type="component" value="Unassembled WGS sequence"/>
</dbReference>
<comment type="caution">
    <text evidence="2">The sequence shown here is derived from an EMBL/GenBank/DDBJ whole genome shotgun (WGS) entry which is preliminary data.</text>
</comment>
<name>A0A392PYG0_9FABA</name>
<evidence type="ECO:0000313" key="2">
    <source>
        <dbReference type="EMBL" id="MCI16490.1"/>
    </source>
</evidence>
<keyword evidence="3" id="KW-1185">Reference proteome</keyword>
<evidence type="ECO:0000256" key="1">
    <source>
        <dbReference type="SAM" id="MobiDB-lite"/>
    </source>
</evidence>
<evidence type="ECO:0000313" key="3">
    <source>
        <dbReference type="Proteomes" id="UP000265520"/>
    </source>
</evidence>
<proteinExistence type="predicted"/>
<dbReference type="AlphaFoldDB" id="A0A392PYG0"/>
<organism evidence="2 3">
    <name type="scientific">Trifolium medium</name>
    <dbReference type="NCBI Taxonomy" id="97028"/>
    <lineage>
        <taxon>Eukaryota</taxon>
        <taxon>Viridiplantae</taxon>
        <taxon>Streptophyta</taxon>
        <taxon>Embryophyta</taxon>
        <taxon>Tracheophyta</taxon>
        <taxon>Spermatophyta</taxon>
        <taxon>Magnoliopsida</taxon>
        <taxon>eudicotyledons</taxon>
        <taxon>Gunneridae</taxon>
        <taxon>Pentapetalae</taxon>
        <taxon>rosids</taxon>
        <taxon>fabids</taxon>
        <taxon>Fabales</taxon>
        <taxon>Fabaceae</taxon>
        <taxon>Papilionoideae</taxon>
        <taxon>50 kb inversion clade</taxon>
        <taxon>NPAAA clade</taxon>
        <taxon>Hologalegina</taxon>
        <taxon>IRL clade</taxon>
        <taxon>Trifolieae</taxon>
        <taxon>Trifolium</taxon>
    </lineage>
</organism>
<protein>
    <submittedName>
        <fullName evidence="2">Uncharacterized protein</fullName>
    </submittedName>
</protein>
<feature type="non-terminal residue" evidence="2">
    <location>
        <position position="178"/>
    </location>
</feature>
<accession>A0A392PYG0</accession>
<sequence>MASTPIPYSLLTGYRRAGAIMQCIRDLLQHEVQFLLEAPDMVDHFHELMADFKEYAAHLTFHQSAFLSMAIMFDHLLASDYPLFKQVQELTDKKYQDRTKIIDQLVQTRGEITTLETTAGFYPDGPADEDMAGTPSSTSVDMRKHKRDPKADHDSIRALLEKKREVLSSLENQKMSLI</sequence>
<feature type="region of interest" description="Disordered" evidence="1">
    <location>
        <begin position="119"/>
        <end position="155"/>
    </location>
</feature>
<reference evidence="2 3" key="1">
    <citation type="journal article" date="2018" name="Front. Plant Sci.">
        <title>Red Clover (Trifolium pratense) and Zigzag Clover (T. medium) - A Picture of Genomic Similarities and Differences.</title>
        <authorList>
            <person name="Dluhosova J."/>
            <person name="Istvanek J."/>
            <person name="Nedelnik J."/>
            <person name="Repkova J."/>
        </authorList>
    </citation>
    <scope>NUCLEOTIDE SEQUENCE [LARGE SCALE GENOMIC DNA]</scope>
    <source>
        <strain evidence="3">cv. 10/8</strain>
        <tissue evidence="2">Leaf</tissue>
    </source>
</reference>